<sequence length="167" mass="18689">MQQRIVIKVQLETDKCRSKALKIAAKSQGVQSLSLEEESNNDQVVVIGNDVDPVCLVNQLRKKFRYATLLSVEDLEEGDEGGQDGGGEEEEAETETEEVTQKEPHYDNYHIPNCPIYTNSTYVPPSPICTTYLPTCPMCATATYFPPSAPMYRPRVYDSYPNSCTIL</sequence>
<dbReference type="InterPro" id="IPR042885">
    <property type="entry name" value="HIPP47/16"/>
</dbReference>
<name>A0A445H1N4_GLYSO</name>
<feature type="region of interest" description="Disordered" evidence="1">
    <location>
        <begin position="74"/>
        <end position="107"/>
    </location>
</feature>
<dbReference type="Proteomes" id="UP000289340">
    <property type="component" value="Chromosome 14"/>
</dbReference>
<reference evidence="2 3" key="1">
    <citation type="submission" date="2018-09" db="EMBL/GenBank/DDBJ databases">
        <title>A high-quality reference genome of wild soybean provides a powerful tool to mine soybean genomes.</title>
        <authorList>
            <person name="Xie M."/>
            <person name="Chung C.Y.L."/>
            <person name="Li M.-W."/>
            <person name="Wong F.-L."/>
            <person name="Chan T.-F."/>
            <person name="Lam H.-M."/>
        </authorList>
    </citation>
    <scope>NUCLEOTIDE SEQUENCE [LARGE SCALE GENOMIC DNA]</scope>
    <source>
        <strain evidence="3">cv. W05</strain>
        <tissue evidence="2">Hypocotyl of etiolated seedlings</tissue>
    </source>
</reference>
<proteinExistence type="predicted"/>
<gene>
    <name evidence="2" type="ORF">D0Y65_037740</name>
</gene>
<accession>A0A445H1N4</accession>
<evidence type="ECO:0000313" key="3">
    <source>
        <dbReference type="Proteomes" id="UP000289340"/>
    </source>
</evidence>
<comment type="caution">
    <text evidence="2">The sequence shown here is derived from an EMBL/GenBank/DDBJ whole genome shotgun (WGS) entry which is preliminary data.</text>
</comment>
<protein>
    <submittedName>
        <fullName evidence="2">Heavy metal-associated isoprenylated plant protein 16</fullName>
    </submittedName>
</protein>
<evidence type="ECO:0000313" key="2">
    <source>
        <dbReference type="EMBL" id="RZB67530.1"/>
    </source>
</evidence>
<dbReference type="PANTHER" id="PTHR46932">
    <property type="entry name" value="HEAVY METAL-ASSOCIATED ISOPRENYLATED PLANT PROTEIN 47"/>
    <property type="match status" value="1"/>
</dbReference>
<dbReference type="PANTHER" id="PTHR46932:SF12">
    <property type="entry name" value="HEAVY METAL-ASSOCIATED ISOPRENYLATED PLANT PROTEIN 47"/>
    <property type="match status" value="1"/>
</dbReference>
<evidence type="ECO:0000256" key="1">
    <source>
        <dbReference type="SAM" id="MobiDB-lite"/>
    </source>
</evidence>
<keyword evidence="3" id="KW-1185">Reference proteome</keyword>
<dbReference type="AlphaFoldDB" id="A0A445H1N4"/>
<feature type="compositionally biased region" description="Acidic residues" evidence="1">
    <location>
        <begin position="74"/>
        <end position="98"/>
    </location>
</feature>
<dbReference type="EMBL" id="QZWG01000014">
    <property type="protein sequence ID" value="RZB67530.1"/>
    <property type="molecule type" value="Genomic_DNA"/>
</dbReference>
<organism evidence="2 3">
    <name type="scientific">Glycine soja</name>
    <name type="common">Wild soybean</name>
    <dbReference type="NCBI Taxonomy" id="3848"/>
    <lineage>
        <taxon>Eukaryota</taxon>
        <taxon>Viridiplantae</taxon>
        <taxon>Streptophyta</taxon>
        <taxon>Embryophyta</taxon>
        <taxon>Tracheophyta</taxon>
        <taxon>Spermatophyta</taxon>
        <taxon>Magnoliopsida</taxon>
        <taxon>eudicotyledons</taxon>
        <taxon>Gunneridae</taxon>
        <taxon>Pentapetalae</taxon>
        <taxon>rosids</taxon>
        <taxon>fabids</taxon>
        <taxon>Fabales</taxon>
        <taxon>Fabaceae</taxon>
        <taxon>Papilionoideae</taxon>
        <taxon>50 kb inversion clade</taxon>
        <taxon>NPAAA clade</taxon>
        <taxon>indigoferoid/millettioid clade</taxon>
        <taxon>Phaseoleae</taxon>
        <taxon>Glycine</taxon>
        <taxon>Glycine subgen. Soja</taxon>
    </lineage>
</organism>
<dbReference type="Gene3D" id="3.30.70.100">
    <property type="match status" value="1"/>
</dbReference>